<dbReference type="EnsemblMetazoa" id="XM_050642796.1">
    <property type="protein sequence ID" value="XP_050498753.1"/>
    <property type="gene ID" value="LOC114332923"/>
</dbReference>
<sequence>MIKFIEDWLVKLDLRYECFNIGFYNLNGQKVRIPPVILASLGNDPNKYTVAAYMHADVPDPKGKPWKTDPWTLTEIDQFFYGNGAGCGKGPLMCWLHVIQAFRFHKMPLPVNLRLVIEMMHHQNSLGFSSFVATRRQDFFNSVDYVIECDGEWLGPKCPCIIYGTVGVLHFEMTIEAVPDSKTDIKEDMIKIFETIVDEKNNIIIPNFSDMVEQITPDEERMYEKINEFNIDEIRDSLPPHKKSWDQVRLLMSLWRLPQIFIDDIDECICDKKDMNIVKRHFIVKIVPRQIIDKTEERIQNHIKNVIKTLNINNRVTCKLLRSTRTWIENPGSHNFQAARKAMIQIYKQDPNLIREDRGRESPTVFDSVLEKNIVMVPLCSKNSNQAEANESISARCYYEGTKLLAAYMFQLAEKPKSKTHLKS</sequence>
<accession>A0ABM5JLE1</accession>
<proteinExistence type="predicted"/>
<dbReference type="Proteomes" id="UP001652700">
    <property type="component" value="Unplaced"/>
</dbReference>
<dbReference type="RefSeq" id="XP_050498753.1">
    <property type="nucleotide sequence ID" value="XM_050642796.1"/>
</dbReference>
<dbReference type="PANTHER" id="PTHR43270:SF4">
    <property type="entry name" value="CARNOSINE DIPEPTIDASE 2, ISOFORM A"/>
    <property type="match status" value="1"/>
</dbReference>
<evidence type="ECO:0000256" key="1">
    <source>
        <dbReference type="ARBA" id="ARBA00022670"/>
    </source>
</evidence>
<dbReference type="InterPro" id="IPR051458">
    <property type="entry name" value="Cyt/Met_Dipeptidase"/>
</dbReference>
<keyword evidence="1" id="KW-0645">Protease</keyword>
<organism evidence="4 5">
    <name type="scientific">Diabrotica virgifera virgifera</name>
    <name type="common">western corn rootworm</name>
    <dbReference type="NCBI Taxonomy" id="50390"/>
    <lineage>
        <taxon>Eukaryota</taxon>
        <taxon>Metazoa</taxon>
        <taxon>Ecdysozoa</taxon>
        <taxon>Arthropoda</taxon>
        <taxon>Hexapoda</taxon>
        <taxon>Insecta</taxon>
        <taxon>Pterygota</taxon>
        <taxon>Neoptera</taxon>
        <taxon>Endopterygota</taxon>
        <taxon>Coleoptera</taxon>
        <taxon>Polyphaga</taxon>
        <taxon>Cucujiformia</taxon>
        <taxon>Chrysomeloidea</taxon>
        <taxon>Chrysomelidae</taxon>
        <taxon>Galerucinae</taxon>
        <taxon>Diabroticina</taxon>
        <taxon>Diabroticites</taxon>
        <taxon>Diabrotica</taxon>
    </lineage>
</organism>
<keyword evidence="5" id="KW-1185">Reference proteome</keyword>
<dbReference type="Gene3D" id="3.30.70.360">
    <property type="match status" value="1"/>
</dbReference>
<protein>
    <recommendedName>
        <fullName evidence="6">Cytosolic non-specific dipeptidase-like</fullName>
    </recommendedName>
</protein>
<name>A0ABM5JLE1_DIAVI</name>
<reference evidence="4" key="1">
    <citation type="submission" date="2025-05" db="UniProtKB">
        <authorList>
            <consortium name="EnsemblMetazoa"/>
        </authorList>
    </citation>
    <scope>IDENTIFICATION</scope>
</reference>
<evidence type="ECO:0000256" key="3">
    <source>
        <dbReference type="ARBA" id="ARBA00022801"/>
    </source>
</evidence>
<evidence type="ECO:0008006" key="6">
    <source>
        <dbReference type="Google" id="ProtNLM"/>
    </source>
</evidence>
<dbReference type="InterPro" id="IPR002933">
    <property type="entry name" value="Peptidase_M20"/>
</dbReference>
<evidence type="ECO:0000313" key="4">
    <source>
        <dbReference type="EnsemblMetazoa" id="XP_050498753.1"/>
    </source>
</evidence>
<dbReference type="SUPFAM" id="SSF53187">
    <property type="entry name" value="Zn-dependent exopeptidases"/>
    <property type="match status" value="1"/>
</dbReference>
<evidence type="ECO:0000256" key="2">
    <source>
        <dbReference type="ARBA" id="ARBA00022723"/>
    </source>
</evidence>
<evidence type="ECO:0000313" key="5">
    <source>
        <dbReference type="Proteomes" id="UP001652700"/>
    </source>
</evidence>
<keyword evidence="3" id="KW-0378">Hydrolase</keyword>
<dbReference type="GeneID" id="114332923"/>
<keyword evidence="2" id="KW-0479">Metal-binding</keyword>
<dbReference type="PANTHER" id="PTHR43270">
    <property type="entry name" value="BETA-ALA-HIS DIPEPTIDASE"/>
    <property type="match status" value="1"/>
</dbReference>
<dbReference type="Pfam" id="PF01546">
    <property type="entry name" value="Peptidase_M20"/>
    <property type="match status" value="1"/>
</dbReference>
<dbReference type="Gene3D" id="3.40.630.10">
    <property type="entry name" value="Zn peptidases"/>
    <property type="match status" value="1"/>
</dbReference>